<gene>
    <name evidence="1" type="ORF">PMPD1_3122</name>
</gene>
<dbReference type="EMBL" id="CP054212">
    <property type="protein sequence ID" value="QKJ88054.1"/>
    <property type="molecule type" value="Genomic_DNA"/>
</dbReference>
<dbReference type="Proteomes" id="UP000505325">
    <property type="component" value="Chromosome"/>
</dbReference>
<keyword evidence="2" id="KW-1185">Reference proteome</keyword>
<sequence>MTIVITYLAKDNAKNRKYKKTGEFFAKKDADRAMAKKIAKAWAKLTHVDLPKQHENYSGPICLPEVAIFRAGHRKSNSVTAR</sequence>
<dbReference type="Pfam" id="PF25694">
    <property type="entry name" value="N_peptide"/>
    <property type="match status" value="1"/>
</dbReference>
<dbReference type="AlphaFoldDB" id="A0A6M8UEP5"/>
<dbReference type="InterPro" id="IPR057902">
    <property type="entry name" value="N_peptide"/>
</dbReference>
<proteinExistence type="predicted"/>
<dbReference type="KEGG" id="pmak:PMPD1_3122"/>
<reference evidence="1 2" key="1">
    <citation type="submission" date="2020-06" db="EMBL/GenBank/DDBJ databases">
        <title>Genome sequence of Paramixta manurensis strain PD-1.</title>
        <authorList>
            <person name="Lee C.W."/>
            <person name="Kim J."/>
        </authorList>
    </citation>
    <scope>NUCLEOTIDE SEQUENCE [LARGE SCALE GENOMIC DNA]</scope>
    <source>
        <strain evidence="1 2">PD-1</strain>
    </source>
</reference>
<evidence type="ECO:0000313" key="1">
    <source>
        <dbReference type="EMBL" id="QKJ88054.1"/>
    </source>
</evidence>
<protein>
    <submittedName>
        <fullName evidence="1">Uncharacterized protein</fullName>
    </submittedName>
</protein>
<dbReference type="RefSeq" id="WP_173634945.1">
    <property type="nucleotide sequence ID" value="NZ_CP054212.1"/>
</dbReference>
<evidence type="ECO:0000313" key="2">
    <source>
        <dbReference type="Proteomes" id="UP000505325"/>
    </source>
</evidence>
<accession>A0A6M8UEP5</accession>
<name>A0A6M8UEP5_9GAMM</name>
<organism evidence="1 2">
    <name type="scientific">Paramixta manurensis</name>
    <dbReference type="NCBI Taxonomy" id="2740817"/>
    <lineage>
        <taxon>Bacteria</taxon>
        <taxon>Pseudomonadati</taxon>
        <taxon>Pseudomonadota</taxon>
        <taxon>Gammaproteobacteria</taxon>
        <taxon>Enterobacterales</taxon>
        <taxon>Erwiniaceae</taxon>
        <taxon>Paramixta</taxon>
    </lineage>
</organism>